<evidence type="ECO:0000313" key="15">
    <source>
        <dbReference type="EMBL" id="UQZ86594.1"/>
    </source>
</evidence>
<comment type="subcellular location">
    <subcellularLocation>
        <location evidence="1">Cell membrane</location>
        <topology evidence="1">Multi-pass membrane protein</topology>
    </subcellularLocation>
</comment>
<feature type="transmembrane region" description="Helical" evidence="13">
    <location>
        <begin position="240"/>
        <end position="256"/>
    </location>
</feature>
<proteinExistence type="inferred from homology"/>
<keyword evidence="7" id="KW-0441">Lipid A biosynthesis</keyword>
<dbReference type="Proteomes" id="UP001057134">
    <property type="component" value="Chromosome"/>
</dbReference>
<evidence type="ECO:0000256" key="3">
    <source>
        <dbReference type="ARBA" id="ARBA00022448"/>
    </source>
</evidence>
<dbReference type="SUPFAM" id="SSF103481">
    <property type="entry name" value="Multidrug resistance efflux transporter EmrE"/>
    <property type="match status" value="2"/>
</dbReference>
<dbReference type="InterPro" id="IPR000390">
    <property type="entry name" value="Small_drug/metabolite_transptr"/>
</dbReference>
<sequence length="283" mass="30231">MIIAAVLLVICSGLTHAVWNLFAKKSEEKGLFLWAILVPSVLLLLPSSVWEIAAASLSLEGYMLIALSLGLQAAYGLLLTETYKHGDLSQVYPIMRGTSTLLIPAIGVFFLGESLSGWGWLGLFCIIAGIFIMSGWTFGAGAAVELKPVLLAFSVGLCTTSYVLVDKLNLQHLSPLTLLEVANVGFVLGITKPVLKMDRLKEKLAANWKWIAIGAVLNPGSYLLFLYAMSISPVSHISPIREIGVVFGTLLGIFVLKEAQGLKRVISSAIVALGIMIVAGFGA</sequence>
<evidence type="ECO:0000256" key="8">
    <source>
        <dbReference type="ARBA" id="ARBA00022692"/>
    </source>
</evidence>
<feature type="transmembrane region" description="Helical" evidence="13">
    <location>
        <begin position="265"/>
        <end position="282"/>
    </location>
</feature>
<dbReference type="EMBL" id="CP027059">
    <property type="protein sequence ID" value="UQZ86594.1"/>
    <property type="molecule type" value="Genomic_DNA"/>
</dbReference>
<evidence type="ECO:0000256" key="6">
    <source>
        <dbReference type="ARBA" id="ARBA00022519"/>
    </source>
</evidence>
<dbReference type="Pfam" id="PF00892">
    <property type="entry name" value="EamA"/>
    <property type="match status" value="1"/>
</dbReference>
<evidence type="ECO:0000256" key="11">
    <source>
        <dbReference type="ARBA" id="ARBA00023098"/>
    </source>
</evidence>
<dbReference type="RefSeq" id="WP_249862117.1">
    <property type="nucleotide sequence ID" value="NZ_CP027059.1"/>
</dbReference>
<evidence type="ECO:0000256" key="4">
    <source>
        <dbReference type="ARBA" id="ARBA00022475"/>
    </source>
</evidence>
<feature type="transmembrane region" description="Helical" evidence="13">
    <location>
        <begin position="177"/>
        <end position="195"/>
    </location>
</feature>
<comment type="similarity">
    <text evidence="2">Belongs to the EamA transporter family.</text>
</comment>
<feature type="transmembrane region" description="Helical" evidence="13">
    <location>
        <begin position="117"/>
        <end position="136"/>
    </location>
</feature>
<evidence type="ECO:0000256" key="7">
    <source>
        <dbReference type="ARBA" id="ARBA00022556"/>
    </source>
</evidence>
<evidence type="ECO:0000256" key="10">
    <source>
        <dbReference type="ARBA" id="ARBA00022989"/>
    </source>
</evidence>
<keyword evidence="12 13" id="KW-0472">Membrane</keyword>
<dbReference type="PANTHER" id="PTHR30561:SF1">
    <property type="entry name" value="MULTIDRUG TRANSPORTER EMRE"/>
    <property type="match status" value="1"/>
</dbReference>
<evidence type="ECO:0000256" key="13">
    <source>
        <dbReference type="SAM" id="Phobius"/>
    </source>
</evidence>
<evidence type="ECO:0000313" key="16">
    <source>
        <dbReference type="Proteomes" id="UP001057134"/>
    </source>
</evidence>
<reference evidence="15" key="2">
    <citation type="journal article" date="2021" name="J Anim Sci Technol">
        <title>Complete genome sequence of Paenibacillus konkukensis sp. nov. SK3146 as a potential probiotic strain.</title>
        <authorList>
            <person name="Jung H.I."/>
            <person name="Park S."/>
            <person name="Niu K.M."/>
            <person name="Lee S.W."/>
            <person name="Kothari D."/>
            <person name="Yi K.J."/>
            <person name="Kim S.K."/>
        </authorList>
    </citation>
    <scope>NUCLEOTIDE SEQUENCE</scope>
    <source>
        <strain evidence="15">SK3146</strain>
    </source>
</reference>
<protein>
    <submittedName>
        <fullName evidence="15">4-amino-4-deoxy-L-arabinose-phosphoundecaprenol flippase subunit ArnE</fullName>
    </submittedName>
</protein>
<evidence type="ECO:0000259" key="14">
    <source>
        <dbReference type="Pfam" id="PF00892"/>
    </source>
</evidence>
<evidence type="ECO:0000256" key="9">
    <source>
        <dbReference type="ARBA" id="ARBA00022985"/>
    </source>
</evidence>
<evidence type="ECO:0000256" key="5">
    <source>
        <dbReference type="ARBA" id="ARBA00022516"/>
    </source>
</evidence>
<evidence type="ECO:0000256" key="1">
    <source>
        <dbReference type="ARBA" id="ARBA00004651"/>
    </source>
</evidence>
<dbReference type="InterPro" id="IPR000620">
    <property type="entry name" value="EamA_dom"/>
</dbReference>
<keyword evidence="4" id="KW-1003">Cell membrane</keyword>
<dbReference type="InterPro" id="IPR037185">
    <property type="entry name" value="EmrE-like"/>
</dbReference>
<evidence type="ECO:0000256" key="2">
    <source>
        <dbReference type="ARBA" id="ARBA00007362"/>
    </source>
</evidence>
<keyword evidence="5" id="KW-0444">Lipid biosynthesis</keyword>
<keyword evidence="10 13" id="KW-1133">Transmembrane helix</keyword>
<keyword evidence="11" id="KW-0443">Lipid metabolism</keyword>
<dbReference type="PANTHER" id="PTHR30561">
    <property type="entry name" value="SMR FAMILY PROTON-DEPENDENT DRUG EFFLUX TRANSPORTER SUGE"/>
    <property type="match status" value="1"/>
</dbReference>
<feature type="transmembrane region" description="Helical" evidence="13">
    <location>
        <begin position="61"/>
        <end position="79"/>
    </location>
</feature>
<feature type="transmembrane region" description="Helical" evidence="13">
    <location>
        <begin position="91"/>
        <end position="111"/>
    </location>
</feature>
<organism evidence="15 16">
    <name type="scientific">Paenibacillus konkukensis</name>
    <dbReference type="NCBI Taxonomy" id="2020716"/>
    <lineage>
        <taxon>Bacteria</taxon>
        <taxon>Bacillati</taxon>
        <taxon>Bacillota</taxon>
        <taxon>Bacilli</taxon>
        <taxon>Bacillales</taxon>
        <taxon>Paenibacillaceae</taxon>
        <taxon>Paenibacillus</taxon>
    </lineage>
</organism>
<keyword evidence="3" id="KW-0813">Transport</keyword>
<keyword evidence="8 13" id="KW-0812">Transmembrane</keyword>
<name>A0ABY4RYZ2_9BACL</name>
<feature type="domain" description="EamA" evidence="14">
    <location>
        <begin position="148"/>
        <end position="278"/>
    </location>
</feature>
<feature type="transmembrane region" description="Helical" evidence="13">
    <location>
        <begin position="30"/>
        <end position="49"/>
    </location>
</feature>
<gene>
    <name evidence="15" type="primary">arnE_3</name>
    <name evidence="15" type="ORF">SK3146_05887</name>
</gene>
<evidence type="ECO:0000256" key="12">
    <source>
        <dbReference type="ARBA" id="ARBA00023136"/>
    </source>
</evidence>
<reference evidence="15" key="1">
    <citation type="submission" date="2018-02" db="EMBL/GenBank/DDBJ databases">
        <authorList>
            <person name="Kim S.-K."/>
            <person name="Jung H.-I."/>
            <person name="Lee S.-W."/>
        </authorList>
    </citation>
    <scope>NUCLEOTIDE SEQUENCE</scope>
    <source>
        <strain evidence="15">SK3146</strain>
    </source>
</reference>
<accession>A0ABY4RYZ2</accession>
<keyword evidence="9" id="KW-0448">Lipopolysaccharide biosynthesis</keyword>
<keyword evidence="16" id="KW-1185">Reference proteome</keyword>
<feature type="transmembrane region" description="Helical" evidence="13">
    <location>
        <begin position="6"/>
        <end position="23"/>
    </location>
</feature>
<keyword evidence="6" id="KW-0997">Cell inner membrane</keyword>
<dbReference type="Gene3D" id="1.10.3730.20">
    <property type="match status" value="2"/>
</dbReference>
<feature type="transmembrane region" description="Helical" evidence="13">
    <location>
        <begin position="207"/>
        <end position="228"/>
    </location>
</feature>